<organism evidence="2 3">
    <name type="scientific">Mesobacillus boroniphilus JCM 21738</name>
    <dbReference type="NCBI Taxonomy" id="1294265"/>
    <lineage>
        <taxon>Bacteria</taxon>
        <taxon>Bacillati</taxon>
        <taxon>Bacillota</taxon>
        <taxon>Bacilli</taxon>
        <taxon>Bacillales</taxon>
        <taxon>Bacillaceae</taxon>
        <taxon>Mesobacillus</taxon>
    </lineage>
</organism>
<gene>
    <name evidence="2" type="ORF">JCM21738_5312</name>
</gene>
<dbReference type="InterPro" id="IPR000182">
    <property type="entry name" value="GNAT_dom"/>
</dbReference>
<accession>W4RUW8</accession>
<evidence type="ECO:0000313" key="3">
    <source>
        <dbReference type="Proteomes" id="UP000018949"/>
    </source>
</evidence>
<dbReference type="eggNOG" id="COG0456">
    <property type="taxonomic scope" value="Bacteria"/>
</dbReference>
<feature type="domain" description="N-acetyltransferase" evidence="1">
    <location>
        <begin position="4"/>
        <end position="177"/>
    </location>
</feature>
<dbReference type="AlphaFoldDB" id="W4RUW8"/>
<dbReference type="Gene3D" id="3.40.630.30">
    <property type="match status" value="1"/>
</dbReference>
<dbReference type="PROSITE" id="PS51186">
    <property type="entry name" value="GNAT"/>
    <property type="match status" value="1"/>
</dbReference>
<dbReference type="SUPFAM" id="SSF55729">
    <property type="entry name" value="Acyl-CoA N-acyltransferases (Nat)"/>
    <property type="match status" value="1"/>
</dbReference>
<dbReference type="Proteomes" id="UP000018949">
    <property type="component" value="Unassembled WGS sequence"/>
</dbReference>
<evidence type="ECO:0000259" key="1">
    <source>
        <dbReference type="PROSITE" id="PS51186"/>
    </source>
</evidence>
<evidence type="ECO:0000313" key="2">
    <source>
        <dbReference type="EMBL" id="GAE48225.1"/>
    </source>
</evidence>
<dbReference type="EMBL" id="BAUW01000142">
    <property type="protein sequence ID" value="GAE48225.1"/>
    <property type="molecule type" value="Genomic_DNA"/>
</dbReference>
<protein>
    <submittedName>
        <fullName evidence="2">Acetyltransferase</fullName>
    </submittedName>
</protein>
<comment type="caution">
    <text evidence="2">The sequence shown here is derived from an EMBL/GenBank/DDBJ whole genome shotgun (WGS) entry which is preliminary data.</text>
</comment>
<name>W4RUW8_9BACI</name>
<keyword evidence="2" id="KW-0808">Transferase</keyword>
<dbReference type="InterPro" id="IPR016181">
    <property type="entry name" value="Acyl_CoA_acyltransferase"/>
</dbReference>
<dbReference type="Pfam" id="PF00583">
    <property type="entry name" value="Acetyltransf_1"/>
    <property type="match status" value="1"/>
</dbReference>
<keyword evidence="3" id="KW-1185">Reference proteome</keyword>
<dbReference type="CDD" id="cd04301">
    <property type="entry name" value="NAT_SF"/>
    <property type="match status" value="1"/>
</dbReference>
<proteinExistence type="predicted"/>
<dbReference type="RefSeq" id="WP_023614521.1">
    <property type="nucleotide sequence ID" value="NZ_BAUW01000142.1"/>
</dbReference>
<sequence>MLQVNIRRPKTEDREQLNDFFRTVIIDTFIKEGISNQLNDINEEIEMKKRYLNSDFKSNGKERYFLIAFYGDKIIGSIEFGPANEIIRNVSDHAFEALVEVGTVFVHPDYQRNGVGNLLLNAMYETMRSNRIEEFCLDSGYKIAQLIWKKKFGEPDILLKDYWGKNFDHMIWRVKIRKQE</sequence>
<reference evidence="2 3" key="1">
    <citation type="submission" date="2013-12" db="EMBL/GenBank/DDBJ databases">
        <title>NBRP : Genome information of microbial organism related human and environment.</title>
        <authorList>
            <person name="Hattori M."/>
            <person name="Oshima K."/>
            <person name="Inaba H."/>
            <person name="Suda W."/>
            <person name="Sakamoto M."/>
            <person name="Iino T."/>
            <person name="Kitahara M."/>
            <person name="Oshida Y."/>
            <person name="Iida T."/>
            <person name="Kudo T."/>
            <person name="Itoh T."/>
            <person name="Ahmed I."/>
            <person name="Ohkuma M."/>
        </authorList>
    </citation>
    <scope>NUCLEOTIDE SEQUENCE [LARGE SCALE GENOMIC DNA]</scope>
    <source>
        <strain evidence="2 3">JCM 21738</strain>
    </source>
</reference>
<dbReference type="GO" id="GO:0016747">
    <property type="term" value="F:acyltransferase activity, transferring groups other than amino-acyl groups"/>
    <property type="evidence" value="ECO:0007669"/>
    <property type="project" value="InterPro"/>
</dbReference>